<protein>
    <submittedName>
        <fullName evidence="2">Putative membrane protein</fullName>
    </submittedName>
</protein>
<sequence length="126" mass="14156">MLKYFVALAMIMVSTCSFSAIFKCDDGKSITYTSTKKDGCLELENNIGVYSNDDDGSRTVKSQLPSNSFSTKKVMAKDLEKEKQVASEIKLQMKSSRGLSVKDIEAMRQQLRVHNDNIRDISHHLS</sequence>
<organism evidence="2 3">
    <name type="scientific">Candidatus Ichthyocystis hellenicum</name>
    <dbReference type="NCBI Taxonomy" id="1561003"/>
    <lineage>
        <taxon>Bacteria</taxon>
        <taxon>Pseudomonadati</taxon>
        <taxon>Pseudomonadota</taxon>
        <taxon>Betaproteobacteria</taxon>
        <taxon>Burkholderiales</taxon>
        <taxon>Candidatus Ichthyocystis</taxon>
    </lineage>
</organism>
<dbReference type="OrthoDB" id="9872604at2"/>
<gene>
    <name evidence="2" type="ORF">Ark11_0657</name>
</gene>
<dbReference type="STRING" id="1561003.Ark11_0657"/>
<keyword evidence="1" id="KW-0732">Signal</keyword>
<feature type="chain" id="PRO_5006624305" evidence="1">
    <location>
        <begin position="20"/>
        <end position="126"/>
    </location>
</feature>
<evidence type="ECO:0000313" key="2">
    <source>
        <dbReference type="EMBL" id="CUT17493.1"/>
    </source>
</evidence>
<reference evidence="3" key="1">
    <citation type="submission" date="2015-11" db="EMBL/GenBank/DDBJ databases">
        <authorList>
            <person name="Seth-Smith H.M.B."/>
        </authorList>
    </citation>
    <scope>NUCLEOTIDE SEQUENCE [LARGE SCALE GENOMIC DNA]</scope>
    <source>
        <strain evidence="3">2013Ark11</strain>
    </source>
</reference>
<dbReference type="RefSeq" id="WP_157722254.1">
    <property type="nucleotide sequence ID" value="NZ_LN906597.1"/>
</dbReference>
<dbReference type="Proteomes" id="UP000198651">
    <property type="component" value="Chromosome I"/>
</dbReference>
<keyword evidence="3" id="KW-1185">Reference proteome</keyword>
<accession>A0A0S4M144</accession>
<evidence type="ECO:0000313" key="3">
    <source>
        <dbReference type="Proteomes" id="UP000198651"/>
    </source>
</evidence>
<proteinExistence type="predicted"/>
<dbReference type="AlphaFoldDB" id="A0A0S4M144"/>
<name>A0A0S4M144_9BURK</name>
<feature type="signal peptide" evidence="1">
    <location>
        <begin position="1"/>
        <end position="19"/>
    </location>
</feature>
<dbReference type="EMBL" id="LN906597">
    <property type="protein sequence ID" value="CUT17493.1"/>
    <property type="molecule type" value="Genomic_DNA"/>
</dbReference>
<evidence type="ECO:0000256" key="1">
    <source>
        <dbReference type="SAM" id="SignalP"/>
    </source>
</evidence>